<reference evidence="2 3" key="1">
    <citation type="submission" date="2016-10" db="EMBL/GenBank/DDBJ databases">
        <authorList>
            <person name="Varghese N."/>
            <person name="Submissions S."/>
        </authorList>
    </citation>
    <scope>NUCLEOTIDE SEQUENCE [LARGE SCALE GENOMIC DNA]</scope>
    <source>
        <strain evidence="2 3">DSM 2260</strain>
    </source>
</reference>
<evidence type="ECO:0000313" key="1">
    <source>
        <dbReference type="EMBL" id="GEL71337.1"/>
    </source>
</evidence>
<dbReference type="RefSeq" id="WP_244171720.1">
    <property type="nucleotide sequence ID" value="NZ_BJVY01000015.1"/>
</dbReference>
<organism evidence="1 4">
    <name type="scientific">Myxococcus virescens</name>
    <dbReference type="NCBI Taxonomy" id="83456"/>
    <lineage>
        <taxon>Bacteria</taxon>
        <taxon>Pseudomonadati</taxon>
        <taxon>Myxococcota</taxon>
        <taxon>Myxococcia</taxon>
        <taxon>Myxococcales</taxon>
        <taxon>Cystobacterineae</taxon>
        <taxon>Myxococcaceae</taxon>
        <taxon>Myxococcus</taxon>
    </lineage>
</organism>
<reference evidence="1 4" key="2">
    <citation type="submission" date="2019-07" db="EMBL/GenBank/DDBJ databases">
        <title>Whole genome shotgun sequence of Myxococcus virescens NBRC 100334.</title>
        <authorList>
            <person name="Hosoyama A."/>
            <person name="Uohara A."/>
            <person name="Ohji S."/>
            <person name="Ichikawa N."/>
        </authorList>
    </citation>
    <scope>NUCLEOTIDE SEQUENCE [LARGE SCALE GENOMIC DNA]</scope>
    <source>
        <strain evidence="1 4">NBRC 100334</strain>
    </source>
</reference>
<dbReference type="EMBL" id="BJVY01000015">
    <property type="protein sequence ID" value="GEL71337.1"/>
    <property type="molecule type" value="Genomic_DNA"/>
</dbReference>
<name>A0A511HCR4_9BACT</name>
<protein>
    <submittedName>
        <fullName evidence="1">Uncharacterized protein</fullName>
    </submittedName>
</protein>
<keyword evidence="3" id="KW-1185">Reference proteome</keyword>
<gene>
    <name evidence="1" type="ORF">MVI01_31210</name>
    <name evidence="2" type="ORF">SAMN04488504_104165</name>
</gene>
<dbReference type="EMBL" id="FNAJ01000004">
    <property type="protein sequence ID" value="SDE09271.1"/>
    <property type="molecule type" value="Genomic_DNA"/>
</dbReference>
<evidence type="ECO:0000313" key="4">
    <source>
        <dbReference type="Proteomes" id="UP000321224"/>
    </source>
</evidence>
<proteinExistence type="predicted"/>
<comment type="caution">
    <text evidence="1">The sequence shown here is derived from an EMBL/GenBank/DDBJ whole genome shotgun (WGS) entry which is preliminary data.</text>
</comment>
<accession>A0A511HCR4</accession>
<dbReference type="Proteomes" id="UP000321224">
    <property type="component" value="Unassembled WGS sequence"/>
</dbReference>
<evidence type="ECO:0000313" key="2">
    <source>
        <dbReference type="EMBL" id="SDE09271.1"/>
    </source>
</evidence>
<dbReference type="AlphaFoldDB" id="A0A511HCR4"/>
<dbReference type="Proteomes" id="UP000198717">
    <property type="component" value="Unassembled WGS sequence"/>
</dbReference>
<evidence type="ECO:0000313" key="3">
    <source>
        <dbReference type="Proteomes" id="UP000198717"/>
    </source>
</evidence>
<sequence>MARLADLARTPFRKPEDARLLEQGLGALRDSGAQDLALLRHIEGRFYLEQVAHRGQALADASRLPAAGVSAHKARVYSYTSLILDAGRTGEGAGALRRGARHARAGAVRVGRRGG</sequence>